<keyword evidence="8" id="KW-1185">Reference proteome</keyword>
<dbReference type="Gene3D" id="1.10.10.60">
    <property type="entry name" value="Homeodomain-like"/>
    <property type="match status" value="1"/>
</dbReference>
<evidence type="ECO:0000313" key="8">
    <source>
        <dbReference type="Proteomes" id="UP000294558"/>
    </source>
</evidence>
<evidence type="ECO:0000259" key="6">
    <source>
        <dbReference type="PROSITE" id="PS50977"/>
    </source>
</evidence>
<dbReference type="GO" id="GO:0003700">
    <property type="term" value="F:DNA-binding transcription factor activity"/>
    <property type="evidence" value="ECO:0007669"/>
    <property type="project" value="TreeGrafter"/>
</dbReference>
<feature type="region of interest" description="Disordered" evidence="5">
    <location>
        <begin position="1"/>
        <end position="29"/>
    </location>
</feature>
<evidence type="ECO:0000313" key="7">
    <source>
        <dbReference type="EMBL" id="TDT14523.1"/>
    </source>
</evidence>
<evidence type="ECO:0000256" key="3">
    <source>
        <dbReference type="ARBA" id="ARBA00023163"/>
    </source>
</evidence>
<dbReference type="AlphaFoldDB" id="A0A4R7HWK4"/>
<evidence type="ECO:0000256" key="1">
    <source>
        <dbReference type="ARBA" id="ARBA00023015"/>
    </source>
</evidence>
<dbReference type="PANTHER" id="PTHR30055:SF148">
    <property type="entry name" value="TETR-FAMILY TRANSCRIPTIONAL REGULATOR"/>
    <property type="match status" value="1"/>
</dbReference>
<evidence type="ECO:0000256" key="5">
    <source>
        <dbReference type="SAM" id="MobiDB-lite"/>
    </source>
</evidence>
<gene>
    <name evidence="7" type="ORF">BDK89_0078</name>
</gene>
<dbReference type="InterPro" id="IPR001647">
    <property type="entry name" value="HTH_TetR"/>
</dbReference>
<dbReference type="PANTHER" id="PTHR30055">
    <property type="entry name" value="HTH-TYPE TRANSCRIPTIONAL REGULATOR RUTR"/>
    <property type="match status" value="1"/>
</dbReference>
<dbReference type="OrthoDB" id="9796019at2"/>
<name>A0A4R7HWK4_9ACTN</name>
<dbReference type="PROSITE" id="PS01081">
    <property type="entry name" value="HTH_TETR_1"/>
    <property type="match status" value="1"/>
</dbReference>
<dbReference type="Gene3D" id="1.10.357.10">
    <property type="entry name" value="Tetracycline Repressor, domain 2"/>
    <property type="match status" value="1"/>
</dbReference>
<reference evidence="7 8" key="1">
    <citation type="submission" date="2019-03" db="EMBL/GenBank/DDBJ databases">
        <title>Sequencing the genomes of 1000 actinobacteria strains.</title>
        <authorList>
            <person name="Klenk H.-P."/>
        </authorList>
    </citation>
    <scope>NUCLEOTIDE SEQUENCE [LARGE SCALE GENOMIC DNA]</scope>
    <source>
        <strain evidence="7 8">DSM 18936</strain>
    </source>
</reference>
<dbReference type="Proteomes" id="UP000294558">
    <property type="component" value="Unassembled WGS sequence"/>
</dbReference>
<keyword evidence="1" id="KW-0805">Transcription regulation</keyword>
<dbReference type="SUPFAM" id="SSF48498">
    <property type="entry name" value="Tetracyclin repressor-like, C-terminal domain"/>
    <property type="match status" value="1"/>
</dbReference>
<dbReference type="InterPro" id="IPR023772">
    <property type="entry name" value="DNA-bd_HTH_TetR-type_CS"/>
</dbReference>
<dbReference type="InterPro" id="IPR050109">
    <property type="entry name" value="HTH-type_TetR-like_transc_reg"/>
</dbReference>
<dbReference type="GO" id="GO:0000976">
    <property type="term" value="F:transcription cis-regulatory region binding"/>
    <property type="evidence" value="ECO:0007669"/>
    <property type="project" value="TreeGrafter"/>
</dbReference>
<protein>
    <submittedName>
        <fullName evidence="7">TetR family transcriptional regulator</fullName>
    </submittedName>
</protein>
<accession>A0A4R7HWK4</accession>
<feature type="DNA-binding region" description="H-T-H motif" evidence="4">
    <location>
        <begin position="50"/>
        <end position="69"/>
    </location>
</feature>
<feature type="domain" description="HTH tetR-type" evidence="6">
    <location>
        <begin position="27"/>
        <end position="87"/>
    </location>
</feature>
<dbReference type="Pfam" id="PF00440">
    <property type="entry name" value="TetR_N"/>
    <property type="match status" value="1"/>
</dbReference>
<dbReference type="InterPro" id="IPR011075">
    <property type="entry name" value="TetR_C"/>
</dbReference>
<dbReference type="InterPro" id="IPR036271">
    <property type="entry name" value="Tet_transcr_reg_TetR-rel_C_sf"/>
</dbReference>
<dbReference type="Pfam" id="PF16859">
    <property type="entry name" value="TetR_C_11"/>
    <property type="match status" value="1"/>
</dbReference>
<evidence type="ECO:0000256" key="4">
    <source>
        <dbReference type="PROSITE-ProRule" id="PRU00335"/>
    </source>
</evidence>
<dbReference type="PROSITE" id="PS50977">
    <property type="entry name" value="HTH_TETR_2"/>
    <property type="match status" value="1"/>
</dbReference>
<proteinExistence type="predicted"/>
<dbReference type="PRINTS" id="PR00455">
    <property type="entry name" value="HTHTETR"/>
</dbReference>
<keyword evidence="3" id="KW-0804">Transcription</keyword>
<organism evidence="7 8">
    <name type="scientific">Ilumatobacter fluminis</name>
    <dbReference type="NCBI Taxonomy" id="467091"/>
    <lineage>
        <taxon>Bacteria</taxon>
        <taxon>Bacillati</taxon>
        <taxon>Actinomycetota</taxon>
        <taxon>Acidimicrobiia</taxon>
        <taxon>Acidimicrobiales</taxon>
        <taxon>Ilumatobacteraceae</taxon>
        <taxon>Ilumatobacter</taxon>
    </lineage>
</organism>
<dbReference type="SUPFAM" id="SSF46689">
    <property type="entry name" value="Homeodomain-like"/>
    <property type="match status" value="1"/>
</dbReference>
<sequence>MTDVANGVAGHNGGVTDAPRRGRPRSAGADEAILTATLDVAREVGFRGMSMDVIAERAGVSKATIYRRWASKEALVLQALRSAINPMDEVDLGSVRADLVTYLNDLADRMASGNMTDVLPHLIEWAVHDEQLRVELDGYVAHRRQPLVAILTRGIERGEIRDDLDLDTIVDAFVGPFIYRKLLTGDAIDATLVDRLLALILPTITP</sequence>
<evidence type="ECO:0000256" key="2">
    <source>
        <dbReference type="ARBA" id="ARBA00023125"/>
    </source>
</evidence>
<comment type="caution">
    <text evidence="7">The sequence shown here is derived from an EMBL/GenBank/DDBJ whole genome shotgun (WGS) entry which is preliminary data.</text>
</comment>
<dbReference type="EMBL" id="SOAU01000001">
    <property type="protein sequence ID" value="TDT14523.1"/>
    <property type="molecule type" value="Genomic_DNA"/>
</dbReference>
<dbReference type="InterPro" id="IPR009057">
    <property type="entry name" value="Homeodomain-like_sf"/>
</dbReference>
<keyword evidence="2 4" id="KW-0238">DNA-binding</keyword>